<keyword evidence="7" id="KW-0813">Transport</keyword>
<accession>A0A7W9ZEI1</accession>
<evidence type="ECO:0000256" key="3">
    <source>
        <dbReference type="ARBA" id="ARBA00022475"/>
    </source>
</evidence>
<comment type="caution">
    <text evidence="10">The sequence shown here is derived from an EMBL/GenBank/DDBJ whole genome shotgun (WGS) entry which is preliminary data.</text>
</comment>
<comment type="caution">
    <text evidence="7">Lacks conserved residue(s) required for the propagation of feature annotation.</text>
</comment>
<dbReference type="InterPro" id="IPR006685">
    <property type="entry name" value="MscS_channel_2nd"/>
</dbReference>
<dbReference type="Pfam" id="PF05552">
    <property type="entry name" value="MS_channel_1st_1"/>
    <property type="match status" value="1"/>
</dbReference>
<dbReference type="SUPFAM" id="SSF82861">
    <property type="entry name" value="Mechanosensitive channel protein MscS (YggB), transmembrane region"/>
    <property type="match status" value="1"/>
</dbReference>
<protein>
    <recommendedName>
        <fullName evidence="7">Small-conductance mechanosensitive channel</fullName>
    </recommendedName>
</protein>
<dbReference type="InterPro" id="IPR011014">
    <property type="entry name" value="MscS_channel_TM-2"/>
</dbReference>
<comment type="subcellular location">
    <subcellularLocation>
        <location evidence="7">Cell inner membrane</location>
        <topology evidence="7">Multi-pass membrane protein</topology>
    </subcellularLocation>
    <subcellularLocation>
        <location evidence="1">Cell membrane</location>
        <topology evidence="1">Multi-pass membrane protein</topology>
    </subcellularLocation>
</comment>
<dbReference type="GO" id="GO:0008381">
    <property type="term" value="F:mechanosensitive monoatomic ion channel activity"/>
    <property type="evidence" value="ECO:0007669"/>
    <property type="project" value="InterPro"/>
</dbReference>
<evidence type="ECO:0000256" key="6">
    <source>
        <dbReference type="ARBA" id="ARBA00023136"/>
    </source>
</evidence>
<keyword evidence="7" id="KW-0997">Cell inner membrane</keyword>
<dbReference type="Gene3D" id="3.30.70.100">
    <property type="match status" value="1"/>
</dbReference>
<dbReference type="Proteomes" id="UP000544872">
    <property type="component" value="Unassembled WGS sequence"/>
</dbReference>
<dbReference type="RefSeq" id="WP_184262304.1">
    <property type="nucleotide sequence ID" value="NZ_JACIIX010000003.1"/>
</dbReference>
<name>A0A7W9ZEI1_NOVIT</name>
<evidence type="ECO:0000259" key="9">
    <source>
        <dbReference type="Pfam" id="PF21088"/>
    </source>
</evidence>
<evidence type="ECO:0000259" key="8">
    <source>
        <dbReference type="Pfam" id="PF00924"/>
    </source>
</evidence>
<proteinExistence type="inferred from homology"/>
<dbReference type="InterPro" id="IPR045275">
    <property type="entry name" value="MscS_archaea/bacteria_type"/>
</dbReference>
<evidence type="ECO:0000256" key="1">
    <source>
        <dbReference type="ARBA" id="ARBA00004651"/>
    </source>
</evidence>
<feature type="domain" description="Mechanosensitive ion channel MscS" evidence="8">
    <location>
        <begin position="111"/>
        <end position="175"/>
    </location>
</feature>
<feature type="transmembrane region" description="Helical" evidence="7">
    <location>
        <begin position="94"/>
        <end position="123"/>
    </location>
</feature>
<dbReference type="PANTHER" id="PTHR30221">
    <property type="entry name" value="SMALL-CONDUCTANCE MECHANOSENSITIVE CHANNEL"/>
    <property type="match status" value="1"/>
</dbReference>
<keyword evidence="5 7" id="KW-1133">Transmembrane helix</keyword>
<feature type="transmembrane region" description="Helical" evidence="7">
    <location>
        <begin position="15"/>
        <end position="39"/>
    </location>
</feature>
<dbReference type="InterPro" id="IPR010920">
    <property type="entry name" value="LSM_dom_sf"/>
</dbReference>
<keyword evidence="3" id="KW-1003">Cell membrane</keyword>
<dbReference type="EMBL" id="JACIIX010000003">
    <property type="protein sequence ID" value="MBB6209765.1"/>
    <property type="molecule type" value="Genomic_DNA"/>
</dbReference>
<reference evidence="10 11" key="1">
    <citation type="submission" date="2020-08" db="EMBL/GenBank/DDBJ databases">
        <title>Genomic Encyclopedia of Type Strains, Phase IV (KMG-IV): sequencing the most valuable type-strain genomes for metagenomic binning, comparative biology and taxonomic classification.</title>
        <authorList>
            <person name="Goeker M."/>
        </authorList>
    </citation>
    <scope>NUCLEOTIDE SEQUENCE [LARGE SCALE GENOMIC DNA]</scope>
    <source>
        <strain evidence="10 11">DSM 11590</strain>
    </source>
</reference>
<evidence type="ECO:0000313" key="10">
    <source>
        <dbReference type="EMBL" id="MBB6209765.1"/>
    </source>
</evidence>
<dbReference type="InterPro" id="IPR023408">
    <property type="entry name" value="MscS_beta-dom_sf"/>
</dbReference>
<comment type="function">
    <text evidence="7">Mechanosensitive channel that participates in the regulation of osmotic pressure changes within the cell, opening in response to stretch forces in the membrane lipid bilayer, without the need for other proteins. Contributes to normal resistance to hypoosmotic shock. Forms an ion channel of 1.0 nanosiemens conductance with a slight preference for anions.</text>
</comment>
<dbReference type="Gene3D" id="2.30.30.60">
    <property type="match status" value="1"/>
</dbReference>
<dbReference type="InterPro" id="IPR008910">
    <property type="entry name" value="MSC_TM_helix"/>
</dbReference>
<dbReference type="SUPFAM" id="SSF82689">
    <property type="entry name" value="Mechanosensitive channel protein MscS (YggB), C-terminal domain"/>
    <property type="match status" value="1"/>
</dbReference>
<dbReference type="AlphaFoldDB" id="A0A7W9ZEI1"/>
<evidence type="ECO:0000256" key="5">
    <source>
        <dbReference type="ARBA" id="ARBA00022989"/>
    </source>
</evidence>
<evidence type="ECO:0000256" key="2">
    <source>
        <dbReference type="ARBA" id="ARBA00008017"/>
    </source>
</evidence>
<gene>
    <name evidence="10" type="ORF">FHS48_001173</name>
</gene>
<keyword evidence="11" id="KW-1185">Reference proteome</keyword>
<dbReference type="GO" id="GO:0005886">
    <property type="term" value="C:plasma membrane"/>
    <property type="evidence" value="ECO:0007669"/>
    <property type="project" value="UniProtKB-SubCell"/>
</dbReference>
<feature type="transmembrane region" description="Helical" evidence="7">
    <location>
        <begin position="60"/>
        <end position="82"/>
    </location>
</feature>
<dbReference type="InterPro" id="IPR011066">
    <property type="entry name" value="MscS_channel_C_sf"/>
</dbReference>
<comment type="subunit">
    <text evidence="7">Homoheptamer.</text>
</comment>
<dbReference type="Pfam" id="PF21088">
    <property type="entry name" value="MS_channel_1st"/>
    <property type="match status" value="1"/>
</dbReference>
<evidence type="ECO:0000256" key="4">
    <source>
        <dbReference type="ARBA" id="ARBA00022692"/>
    </source>
</evidence>
<keyword evidence="7" id="KW-0406">Ion transport</keyword>
<dbReference type="PANTHER" id="PTHR30221:SF8">
    <property type="entry name" value="SMALL-CONDUCTANCE MECHANOSENSITIVE CHANNEL"/>
    <property type="match status" value="1"/>
</dbReference>
<comment type="similarity">
    <text evidence="2 7">Belongs to the MscS (TC 1.A.23) family.</text>
</comment>
<feature type="domain" description="Mechanosensitive ion channel transmembrane helices 2/3" evidence="9">
    <location>
        <begin position="68"/>
        <end position="108"/>
    </location>
</feature>
<organism evidence="10 11">
    <name type="scientific">Novispirillum itersonii</name>
    <name type="common">Aquaspirillum itersonii</name>
    <dbReference type="NCBI Taxonomy" id="189"/>
    <lineage>
        <taxon>Bacteria</taxon>
        <taxon>Pseudomonadati</taxon>
        <taxon>Pseudomonadota</taxon>
        <taxon>Alphaproteobacteria</taxon>
        <taxon>Rhodospirillales</taxon>
        <taxon>Novispirillaceae</taxon>
        <taxon>Novispirillum</taxon>
    </lineage>
</organism>
<keyword evidence="6 7" id="KW-0472">Membrane</keyword>
<dbReference type="Pfam" id="PF00924">
    <property type="entry name" value="MS_channel_2nd"/>
    <property type="match status" value="1"/>
</dbReference>
<dbReference type="InterPro" id="IPR049142">
    <property type="entry name" value="MS_channel_1st"/>
</dbReference>
<keyword evidence="4 7" id="KW-0812">Transmembrane</keyword>
<evidence type="ECO:0000313" key="11">
    <source>
        <dbReference type="Proteomes" id="UP000544872"/>
    </source>
</evidence>
<keyword evidence="7" id="KW-0407">Ion channel</keyword>
<dbReference type="SUPFAM" id="SSF50182">
    <property type="entry name" value="Sm-like ribonucleoproteins"/>
    <property type="match status" value="1"/>
</dbReference>
<dbReference type="Gene3D" id="1.10.287.1260">
    <property type="match status" value="1"/>
</dbReference>
<sequence>MDQLQATVMKWTDTLVAIVTTYGLQVIAAIIILVIGWIASRWISAGVARTLSKIKACDSMLVEFFASLVRYAILAFTVIAVLEKFGVATTSFVAILGAAGLAIGLALQGTLTSVAAGVMLLIFRPFRAGDTIEVGALSGTVKGLSLFVTELATADNVKVIVPNSKLWGDTLRNLSANPRRKIDFTLNIGYREDVTAALALLTEVVGSDQRIDPSPAPKAVIATLGDAGLKISISGWCAASDVGAVKADLNQQIVTRFTAAGYALAVGG</sequence>
<evidence type="ECO:0000256" key="7">
    <source>
        <dbReference type="RuleBase" id="RU369025"/>
    </source>
</evidence>